<evidence type="ECO:0000256" key="4">
    <source>
        <dbReference type="ARBA" id="ARBA00023315"/>
    </source>
</evidence>
<dbReference type="PANTHER" id="PTHR30098">
    <property type="entry name" value="LEUCYL/PHENYLALANYL-TRNA--PROTEIN TRANSFERASE"/>
    <property type="match status" value="1"/>
</dbReference>
<comment type="subcellular location">
    <subcellularLocation>
        <location evidence="1 15">Cytoplasm</location>
    </subcellularLocation>
</comment>
<dbReference type="InterPro" id="IPR016181">
    <property type="entry name" value="Acyl_CoA_acyltransferase"/>
</dbReference>
<keyword evidence="17" id="KW-1185">Reference proteome</keyword>
<dbReference type="InterPro" id="IPR042203">
    <property type="entry name" value="Leu/Phe-tRNA_Trfase_C"/>
</dbReference>
<dbReference type="EMBL" id="CP071793">
    <property type="protein sequence ID" value="QTD48037.1"/>
    <property type="molecule type" value="Genomic_DNA"/>
</dbReference>
<evidence type="ECO:0000256" key="3">
    <source>
        <dbReference type="ARBA" id="ARBA00022679"/>
    </source>
</evidence>
<accession>A0A8A4TER6</accession>
<dbReference type="SUPFAM" id="SSF55729">
    <property type="entry name" value="Acyl-CoA N-acyltransferases (Nat)"/>
    <property type="match status" value="1"/>
</dbReference>
<sequence>MTIFQLDDELWFPNPRLAEKRGIVAVGGDLRPERLIFAYRTGIFPWYSEEEPIIWWSPDPRFVLYPKQFKLRRSLRKTINKGVFEIRYDTAFDKVVEHCALAERPDQDGTWIVNEMQEAYKKLHEQGLAHSIEAYQDGELVGGLYGVAMGPFFFGESMFYLKPDASKVALVALVNMYREAVFIDCQVANDFFTSMGGTHIPRDRYLDALWRHRDEPGLWNPSWSEAHEEPTGTD</sequence>
<proteinExistence type="inferred from homology"/>
<keyword evidence="2 15" id="KW-0963">Cytoplasm</keyword>
<evidence type="ECO:0000256" key="12">
    <source>
        <dbReference type="ARBA" id="ARBA00077136"/>
    </source>
</evidence>
<evidence type="ECO:0000256" key="9">
    <source>
        <dbReference type="ARBA" id="ARBA00061535"/>
    </source>
</evidence>
<evidence type="ECO:0000256" key="15">
    <source>
        <dbReference type="HAMAP-Rule" id="MF_00688"/>
    </source>
</evidence>
<evidence type="ECO:0000313" key="17">
    <source>
        <dbReference type="Proteomes" id="UP000663929"/>
    </source>
</evidence>
<dbReference type="KEGG" id="scor:J3U87_20835"/>
<dbReference type="InterPro" id="IPR042221">
    <property type="entry name" value="Leu/Phe-tRNA_Trfase_N"/>
</dbReference>
<dbReference type="PANTHER" id="PTHR30098:SF2">
    <property type="entry name" value="LEUCYL_PHENYLALANYL-TRNA--PROTEIN TRANSFERASE"/>
    <property type="match status" value="1"/>
</dbReference>
<dbReference type="Pfam" id="PF03588">
    <property type="entry name" value="Leu_Phe_trans"/>
    <property type="match status" value="1"/>
</dbReference>
<organism evidence="16 17">
    <name type="scientific">Sulfidibacter corallicola</name>
    <dbReference type="NCBI Taxonomy" id="2818388"/>
    <lineage>
        <taxon>Bacteria</taxon>
        <taxon>Pseudomonadati</taxon>
        <taxon>Acidobacteriota</taxon>
        <taxon>Holophagae</taxon>
        <taxon>Acanthopleuribacterales</taxon>
        <taxon>Acanthopleuribacteraceae</taxon>
        <taxon>Sulfidibacter</taxon>
    </lineage>
</organism>
<dbReference type="Gene3D" id="3.40.630.70">
    <property type="entry name" value="Leucyl/phenylalanyl-tRNA-protein transferase, C-terminal domain"/>
    <property type="match status" value="1"/>
</dbReference>
<evidence type="ECO:0000256" key="10">
    <source>
        <dbReference type="ARBA" id="ARBA00066767"/>
    </source>
</evidence>
<dbReference type="AlphaFoldDB" id="A0A8A4TER6"/>
<evidence type="ECO:0000256" key="6">
    <source>
        <dbReference type="ARBA" id="ARBA00050652"/>
    </source>
</evidence>
<comment type="catalytic activity">
    <reaction evidence="7 15">
        <text>N-terminal L-lysyl-[protein] + L-leucyl-tRNA(Leu) = N-terminal L-leucyl-L-lysyl-[protein] + tRNA(Leu) + H(+)</text>
        <dbReference type="Rhea" id="RHEA:12340"/>
        <dbReference type="Rhea" id="RHEA-COMP:9613"/>
        <dbReference type="Rhea" id="RHEA-COMP:9622"/>
        <dbReference type="Rhea" id="RHEA-COMP:12670"/>
        <dbReference type="Rhea" id="RHEA-COMP:12671"/>
        <dbReference type="ChEBI" id="CHEBI:15378"/>
        <dbReference type="ChEBI" id="CHEBI:65249"/>
        <dbReference type="ChEBI" id="CHEBI:78442"/>
        <dbReference type="ChEBI" id="CHEBI:78494"/>
        <dbReference type="ChEBI" id="CHEBI:133043"/>
        <dbReference type="EC" id="2.3.2.6"/>
    </reaction>
</comment>
<dbReference type="GO" id="GO:0005737">
    <property type="term" value="C:cytoplasm"/>
    <property type="evidence" value="ECO:0007669"/>
    <property type="project" value="UniProtKB-SubCell"/>
</dbReference>
<keyword evidence="4 15" id="KW-0012">Acyltransferase</keyword>
<comment type="catalytic activity">
    <reaction evidence="5 15">
        <text>L-phenylalanyl-tRNA(Phe) + an N-terminal L-alpha-aminoacyl-[protein] = an N-terminal L-phenylalanyl-L-alpha-aminoacyl-[protein] + tRNA(Phe)</text>
        <dbReference type="Rhea" id="RHEA:43632"/>
        <dbReference type="Rhea" id="RHEA-COMP:9668"/>
        <dbReference type="Rhea" id="RHEA-COMP:9699"/>
        <dbReference type="Rhea" id="RHEA-COMP:10636"/>
        <dbReference type="Rhea" id="RHEA-COMP:10637"/>
        <dbReference type="ChEBI" id="CHEBI:78442"/>
        <dbReference type="ChEBI" id="CHEBI:78531"/>
        <dbReference type="ChEBI" id="CHEBI:78597"/>
        <dbReference type="ChEBI" id="CHEBI:83561"/>
        <dbReference type="EC" id="2.3.2.6"/>
    </reaction>
</comment>
<evidence type="ECO:0000256" key="11">
    <source>
        <dbReference type="ARBA" id="ARBA00074372"/>
    </source>
</evidence>
<dbReference type="GO" id="GO:0030163">
    <property type="term" value="P:protein catabolic process"/>
    <property type="evidence" value="ECO:0007669"/>
    <property type="project" value="UniProtKB-UniRule"/>
</dbReference>
<evidence type="ECO:0000256" key="1">
    <source>
        <dbReference type="ARBA" id="ARBA00004496"/>
    </source>
</evidence>
<gene>
    <name evidence="15" type="primary">aat</name>
    <name evidence="16" type="ORF">J3U87_20835</name>
</gene>
<reference evidence="16" key="1">
    <citation type="submission" date="2021-03" db="EMBL/GenBank/DDBJ databases">
        <title>Acanthopleuribacteraceae sp. M133.</title>
        <authorList>
            <person name="Wang G."/>
        </authorList>
    </citation>
    <scope>NUCLEOTIDE SEQUENCE</scope>
    <source>
        <strain evidence="16">M133</strain>
    </source>
</reference>
<evidence type="ECO:0000256" key="5">
    <source>
        <dbReference type="ARBA" id="ARBA00050607"/>
    </source>
</evidence>
<evidence type="ECO:0000256" key="7">
    <source>
        <dbReference type="ARBA" id="ARBA00051538"/>
    </source>
</evidence>
<comment type="catalytic activity">
    <reaction evidence="6 15">
        <text>N-terminal L-arginyl-[protein] + L-leucyl-tRNA(Leu) = N-terminal L-leucyl-L-arginyl-[protein] + tRNA(Leu) + H(+)</text>
        <dbReference type="Rhea" id="RHEA:50416"/>
        <dbReference type="Rhea" id="RHEA-COMP:9613"/>
        <dbReference type="Rhea" id="RHEA-COMP:9622"/>
        <dbReference type="Rhea" id="RHEA-COMP:12672"/>
        <dbReference type="Rhea" id="RHEA-COMP:12673"/>
        <dbReference type="ChEBI" id="CHEBI:15378"/>
        <dbReference type="ChEBI" id="CHEBI:64719"/>
        <dbReference type="ChEBI" id="CHEBI:78442"/>
        <dbReference type="ChEBI" id="CHEBI:78494"/>
        <dbReference type="ChEBI" id="CHEBI:133044"/>
        <dbReference type="EC" id="2.3.2.6"/>
    </reaction>
</comment>
<evidence type="ECO:0000256" key="2">
    <source>
        <dbReference type="ARBA" id="ARBA00022490"/>
    </source>
</evidence>
<protein>
    <recommendedName>
        <fullName evidence="11 15">Leucyl/phenylalanyl-tRNA--protein transferase</fullName>
        <ecNumber evidence="10 15">2.3.2.6</ecNumber>
    </recommendedName>
    <alternativeName>
        <fullName evidence="12 15">L/F-transferase</fullName>
    </alternativeName>
    <alternativeName>
        <fullName evidence="13 15">Leucyltransferase</fullName>
    </alternativeName>
    <alternativeName>
        <fullName evidence="14 15">Phenyalanyltransferase</fullName>
    </alternativeName>
</protein>
<dbReference type="EC" id="2.3.2.6" evidence="10 15"/>
<name>A0A8A4TER6_SULCO</name>
<dbReference type="Gene3D" id="3.30.70.3550">
    <property type="entry name" value="Leucyl/phenylalanyl-tRNA-protein transferase, N-terminal domain"/>
    <property type="match status" value="1"/>
</dbReference>
<dbReference type="GO" id="GO:0008914">
    <property type="term" value="F:leucyl-tRNA--protein transferase activity"/>
    <property type="evidence" value="ECO:0007669"/>
    <property type="project" value="UniProtKB-UniRule"/>
</dbReference>
<comment type="function">
    <text evidence="8 15">Functions in the N-end rule pathway of protein degradation where it conjugates Leu, Phe and, less efficiently, Met from aminoacyl-tRNAs to the N-termini of proteins containing an N-terminal arginine or lysine.</text>
</comment>
<dbReference type="FunFam" id="3.30.70.3550:FF:000001">
    <property type="entry name" value="Leucyl/phenylalanyl-tRNA--protein transferase"/>
    <property type="match status" value="1"/>
</dbReference>
<dbReference type="NCBIfam" id="TIGR00667">
    <property type="entry name" value="aat"/>
    <property type="match status" value="1"/>
</dbReference>
<evidence type="ECO:0000313" key="16">
    <source>
        <dbReference type="EMBL" id="QTD48037.1"/>
    </source>
</evidence>
<dbReference type="Proteomes" id="UP000663929">
    <property type="component" value="Chromosome"/>
</dbReference>
<dbReference type="HAMAP" id="MF_00688">
    <property type="entry name" value="Leu_Phe_trans"/>
    <property type="match status" value="1"/>
</dbReference>
<evidence type="ECO:0000256" key="14">
    <source>
        <dbReference type="ARBA" id="ARBA00083640"/>
    </source>
</evidence>
<comment type="similarity">
    <text evidence="9 15">Belongs to the L/F-transferase family.</text>
</comment>
<evidence type="ECO:0000256" key="8">
    <source>
        <dbReference type="ARBA" id="ARBA00054043"/>
    </source>
</evidence>
<dbReference type="InterPro" id="IPR004616">
    <property type="entry name" value="Leu/Phe-tRNA_Trfase"/>
</dbReference>
<evidence type="ECO:0000256" key="13">
    <source>
        <dbReference type="ARBA" id="ARBA00077165"/>
    </source>
</evidence>
<dbReference type="RefSeq" id="WP_237377699.1">
    <property type="nucleotide sequence ID" value="NZ_CP071793.1"/>
</dbReference>
<keyword evidence="3 15" id="KW-0808">Transferase</keyword>